<proteinExistence type="predicted"/>
<protein>
    <submittedName>
        <fullName evidence="4">Glycosyltransferase</fullName>
    </submittedName>
</protein>
<dbReference type="PANTHER" id="PTHR12526:SF634">
    <property type="entry name" value="BLL3361 PROTEIN"/>
    <property type="match status" value="1"/>
</dbReference>
<dbReference type="Pfam" id="PF13439">
    <property type="entry name" value="Glyco_transf_4"/>
    <property type="match status" value="1"/>
</dbReference>
<dbReference type="Proteomes" id="UP000262621">
    <property type="component" value="Unassembled WGS sequence"/>
</dbReference>
<keyword evidence="5" id="KW-1185">Reference proteome</keyword>
<accession>A0A372G6T3</accession>
<dbReference type="OrthoDB" id="9771846at2"/>
<reference evidence="4 5" key="1">
    <citation type="submission" date="2018-08" db="EMBL/GenBank/DDBJ databases">
        <title>Verrucosispora craniellae sp. nov., isolated from a marine sponge in the South China Sea.</title>
        <authorList>
            <person name="Li L."/>
            <person name="Lin H.W."/>
        </authorList>
    </citation>
    <scope>NUCLEOTIDE SEQUENCE [LARGE SCALE GENOMIC DNA]</scope>
    <source>
        <strain evidence="4 5">LHW63014</strain>
    </source>
</reference>
<comment type="caution">
    <text evidence="4">The sequence shown here is derived from an EMBL/GenBank/DDBJ whole genome shotgun (WGS) entry which is preliminary data.</text>
</comment>
<dbReference type="PANTHER" id="PTHR12526">
    <property type="entry name" value="GLYCOSYLTRANSFERASE"/>
    <property type="match status" value="1"/>
</dbReference>
<feature type="domain" description="Glycosyltransferase subfamily 4-like N-terminal" evidence="3">
    <location>
        <begin position="21"/>
        <end position="193"/>
    </location>
</feature>
<keyword evidence="1" id="KW-0328">Glycosyltransferase</keyword>
<evidence type="ECO:0000256" key="2">
    <source>
        <dbReference type="ARBA" id="ARBA00022679"/>
    </source>
</evidence>
<evidence type="ECO:0000313" key="4">
    <source>
        <dbReference type="EMBL" id="RFS48479.1"/>
    </source>
</evidence>
<gene>
    <name evidence="4" type="ORF">D0Q02_03130</name>
</gene>
<dbReference type="Pfam" id="PF13692">
    <property type="entry name" value="Glyco_trans_1_4"/>
    <property type="match status" value="1"/>
</dbReference>
<sequence>MTMSQPPPRVLVVGSGFRFTSGISYYTCRVANALSARTTTGVLLMRRLIPRFLYPGRRRVGTHVHDLAYEPTVTVHDGVDWYWLPSLVRALRFVRRQRPELVVFQWWTAAVLHSYLVLAWYARRHGARVLIEWHEVQDTGEVRIPGVRRYARALIQRLIRLADGHVVHSEFDRAMLVEHYPLDGARYVVVPHGPYDHHVEEAPAPAHEAVTGAGTSTAKADDGVTEVLYFGVIRPYKGVEDLVAAFDSLPPEQAARLRLTIVGETWEGWHAPLRAAAASRYADRITIVNRYVSDAEVARFFAAADAVALPYRRSSSSGPLHIAMSSGLPVIVSEVGGLGEATDGYEGVLRVPPQDPAALAAALVEVTAYRGRRFADVRSWDEIVEGYLELYGVERVPA</sequence>
<evidence type="ECO:0000256" key="1">
    <source>
        <dbReference type="ARBA" id="ARBA00022676"/>
    </source>
</evidence>
<evidence type="ECO:0000259" key="3">
    <source>
        <dbReference type="Pfam" id="PF13439"/>
    </source>
</evidence>
<dbReference type="InterPro" id="IPR028098">
    <property type="entry name" value="Glyco_trans_4-like_N"/>
</dbReference>
<dbReference type="GO" id="GO:0016757">
    <property type="term" value="F:glycosyltransferase activity"/>
    <property type="evidence" value="ECO:0007669"/>
    <property type="project" value="UniProtKB-KW"/>
</dbReference>
<dbReference type="Gene3D" id="3.40.50.2000">
    <property type="entry name" value="Glycogen Phosphorylase B"/>
    <property type="match status" value="2"/>
</dbReference>
<dbReference type="AlphaFoldDB" id="A0A372G6T3"/>
<dbReference type="SUPFAM" id="SSF53756">
    <property type="entry name" value="UDP-Glycosyltransferase/glycogen phosphorylase"/>
    <property type="match status" value="1"/>
</dbReference>
<dbReference type="EMBL" id="QVFU01000001">
    <property type="protein sequence ID" value="RFS48479.1"/>
    <property type="molecule type" value="Genomic_DNA"/>
</dbReference>
<evidence type="ECO:0000313" key="5">
    <source>
        <dbReference type="Proteomes" id="UP000262621"/>
    </source>
</evidence>
<keyword evidence="2 4" id="KW-0808">Transferase</keyword>
<name>A0A372G6T3_9ACTN</name>
<organism evidence="4 5">
    <name type="scientific">Micromonospora craniellae</name>
    <dbReference type="NCBI Taxonomy" id="2294034"/>
    <lineage>
        <taxon>Bacteria</taxon>
        <taxon>Bacillati</taxon>
        <taxon>Actinomycetota</taxon>
        <taxon>Actinomycetes</taxon>
        <taxon>Micromonosporales</taxon>
        <taxon>Micromonosporaceae</taxon>
        <taxon>Micromonospora</taxon>
    </lineage>
</organism>